<keyword evidence="1" id="KW-0812">Transmembrane</keyword>
<keyword evidence="1" id="KW-0472">Membrane</keyword>
<feature type="transmembrane region" description="Helical" evidence="1">
    <location>
        <begin position="98"/>
        <end position="116"/>
    </location>
</feature>
<reference evidence="3" key="1">
    <citation type="journal article" date="2023" name="Commun. Biol.">
        <title>Genome analysis of Parmales, the sister group of diatoms, reveals the evolutionary specialization of diatoms from phago-mixotrophs to photoautotrophs.</title>
        <authorList>
            <person name="Ban H."/>
            <person name="Sato S."/>
            <person name="Yoshikawa S."/>
            <person name="Yamada K."/>
            <person name="Nakamura Y."/>
            <person name="Ichinomiya M."/>
            <person name="Sato N."/>
            <person name="Blanc-Mathieu R."/>
            <person name="Endo H."/>
            <person name="Kuwata A."/>
            <person name="Ogata H."/>
        </authorList>
    </citation>
    <scope>NUCLEOTIDE SEQUENCE [LARGE SCALE GENOMIC DNA]</scope>
    <source>
        <strain evidence="3">NIES 3701</strain>
    </source>
</reference>
<comment type="caution">
    <text evidence="2">The sequence shown here is derived from an EMBL/GenBank/DDBJ whole genome shotgun (WGS) entry which is preliminary data.</text>
</comment>
<proteinExistence type="predicted"/>
<protein>
    <submittedName>
        <fullName evidence="2">Uncharacterized protein</fullName>
    </submittedName>
</protein>
<dbReference type="AlphaFoldDB" id="A0A9W7BG72"/>
<evidence type="ECO:0000313" key="2">
    <source>
        <dbReference type="EMBL" id="GMH86244.1"/>
    </source>
</evidence>
<dbReference type="EMBL" id="BRXY01000311">
    <property type="protein sequence ID" value="GMH86244.1"/>
    <property type="molecule type" value="Genomic_DNA"/>
</dbReference>
<evidence type="ECO:0000313" key="3">
    <source>
        <dbReference type="Proteomes" id="UP001165085"/>
    </source>
</evidence>
<name>A0A9W7BG72_9STRA</name>
<keyword evidence="1" id="KW-1133">Transmembrane helix</keyword>
<sequence length="118" mass="12709">MTIPDSLQTIGNEVFDECSKLVPSSIDIDNVTNHNDVTEEVVHHLRTTQVEIVKLKVQISEKDRVNAALKSKTNELTKTNAELAGTIAKRDATIDKQAIAIVALAAAIANLSATAMSK</sequence>
<keyword evidence="3" id="KW-1185">Reference proteome</keyword>
<evidence type="ECO:0000256" key="1">
    <source>
        <dbReference type="SAM" id="Phobius"/>
    </source>
</evidence>
<organism evidence="2 3">
    <name type="scientific">Triparma strigata</name>
    <dbReference type="NCBI Taxonomy" id="1606541"/>
    <lineage>
        <taxon>Eukaryota</taxon>
        <taxon>Sar</taxon>
        <taxon>Stramenopiles</taxon>
        <taxon>Ochrophyta</taxon>
        <taxon>Bolidophyceae</taxon>
        <taxon>Parmales</taxon>
        <taxon>Triparmaceae</taxon>
        <taxon>Triparma</taxon>
    </lineage>
</organism>
<accession>A0A9W7BG72</accession>
<dbReference type="Proteomes" id="UP001165085">
    <property type="component" value="Unassembled WGS sequence"/>
</dbReference>
<gene>
    <name evidence="2" type="ORF">TrST_g6897</name>
</gene>